<evidence type="ECO:0000313" key="3">
    <source>
        <dbReference type="Proteomes" id="UP000549695"/>
    </source>
</evidence>
<evidence type="ECO:0000313" key="2">
    <source>
        <dbReference type="EMBL" id="NYG02269.1"/>
    </source>
</evidence>
<feature type="compositionally biased region" description="Basic and acidic residues" evidence="1">
    <location>
        <begin position="50"/>
        <end position="59"/>
    </location>
</feature>
<proteinExistence type="predicted"/>
<name>A0A852W0Z8_PSEA5</name>
<dbReference type="RefSeq" id="WP_073577880.1">
    <property type="nucleotide sequence ID" value="NZ_BAAAJZ010000001.1"/>
</dbReference>
<organism evidence="2 3">
    <name type="scientific">Pseudonocardia alni</name>
    <name type="common">Amycolata alni</name>
    <dbReference type="NCBI Taxonomy" id="33907"/>
    <lineage>
        <taxon>Bacteria</taxon>
        <taxon>Bacillati</taxon>
        <taxon>Actinomycetota</taxon>
        <taxon>Actinomycetes</taxon>
        <taxon>Pseudonocardiales</taxon>
        <taxon>Pseudonocardiaceae</taxon>
        <taxon>Pseudonocardia</taxon>
    </lineage>
</organism>
<dbReference type="GeneID" id="98052312"/>
<accession>A0A852W0Z8</accession>
<dbReference type="AlphaFoldDB" id="A0A852W0Z8"/>
<dbReference type="Proteomes" id="UP000549695">
    <property type="component" value="Unassembled WGS sequence"/>
</dbReference>
<feature type="region of interest" description="Disordered" evidence="1">
    <location>
        <begin position="1"/>
        <end position="59"/>
    </location>
</feature>
<reference evidence="2 3" key="1">
    <citation type="submission" date="2020-07" db="EMBL/GenBank/DDBJ databases">
        <title>Sequencing the genomes of 1000 actinobacteria strains.</title>
        <authorList>
            <person name="Klenk H.-P."/>
        </authorList>
    </citation>
    <scope>NUCLEOTIDE SEQUENCE [LARGE SCALE GENOMIC DNA]</scope>
    <source>
        <strain evidence="2 3">DSM 44749</strain>
    </source>
</reference>
<sequence length="59" mass="6382">MSVPDDRAASRATPLPEEEGTEPGAEQILRESEERIAGAARSESPGDDADQNRRSEETL</sequence>
<keyword evidence="3" id="KW-1185">Reference proteome</keyword>
<gene>
    <name evidence="2" type="ORF">HDA37_002554</name>
</gene>
<evidence type="ECO:0000256" key="1">
    <source>
        <dbReference type="SAM" id="MobiDB-lite"/>
    </source>
</evidence>
<protein>
    <submittedName>
        <fullName evidence="2">Uncharacterized protein</fullName>
    </submittedName>
</protein>
<dbReference type="EMBL" id="JACCCZ010000001">
    <property type="protein sequence ID" value="NYG02269.1"/>
    <property type="molecule type" value="Genomic_DNA"/>
</dbReference>
<comment type="caution">
    <text evidence="2">The sequence shown here is derived from an EMBL/GenBank/DDBJ whole genome shotgun (WGS) entry which is preliminary data.</text>
</comment>